<reference evidence="1 2" key="1">
    <citation type="submission" date="2019-11" db="EMBL/GenBank/DDBJ databases">
        <authorList>
            <person name="Dong K."/>
        </authorList>
    </citation>
    <scope>NUCLEOTIDE SEQUENCE [LARGE SCALE GENOMIC DNA]</scope>
    <source>
        <strain evidence="1 2">DK608</strain>
    </source>
</reference>
<dbReference type="InterPro" id="IPR035709">
    <property type="entry name" value="YoaB-like"/>
</dbReference>
<evidence type="ECO:0000313" key="2">
    <source>
        <dbReference type="Proteomes" id="UP000478740"/>
    </source>
</evidence>
<accession>A0A6L6J1N8</accession>
<gene>
    <name evidence="1" type="ORF">GL284_13025</name>
</gene>
<comment type="caution">
    <text evidence="1">The sequence shown here is derived from an EMBL/GenBank/DDBJ whole genome shotgun (WGS) entry which is preliminary data.</text>
</comment>
<dbReference type="SUPFAM" id="SSF55298">
    <property type="entry name" value="YjgF-like"/>
    <property type="match status" value="1"/>
</dbReference>
<evidence type="ECO:0008006" key="3">
    <source>
        <dbReference type="Google" id="ProtNLM"/>
    </source>
</evidence>
<sequence length="126" mass="13599">MSIQKTGRMDSWGPKIFLGSAAGSMVSVCLPAPDKSEDFAGQTRAILAVFDDLLAQMGSGRSQLMMAHVWLADMAFWPDFVPLWNDWIGLGPAPGLSVVQLAASRRDALVEIRIWAARAGDQAVLP</sequence>
<dbReference type="Pfam" id="PF01042">
    <property type="entry name" value="Ribonuc_L-PSP"/>
    <property type="match status" value="1"/>
</dbReference>
<dbReference type="Proteomes" id="UP000478740">
    <property type="component" value="Unassembled WGS sequence"/>
</dbReference>
<keyword evidence="2" id="KW-1185">Reference proteome</keyword>
<dbReference type="PANTHER" id="PTHR47328:SF1">
    <property type="entry name" value="RUTC FAMILY PROTEIN YOAB"/>
    <property type="match status" value="1"/>
</dbReference>
<dbReference type="Gene3D" id="3.30.1330.40">
    <property type="entry name" value="RutC-like"/>
    <property type="match status" value="1"/>
</dbReference>
<dbReference type="RefSeq" id="WP_155045065.1">
    <property type="nucleotide sequence ID" value="NZ_WMIH01000011.1"/>
</dbReference>
<name>A0A6L6J1N8_9RHOB</name>
<protein>
    <recommendedName>
        <fullName evidence="3">RidA family protein</fullName>
    </recommendedName>
</protein>
<dbReference type="EMBL" id="WMII01000011">
    <property type="protein sequence ID" value="MTH65190.1"/>
    <property type="molecule type" value="Genomic_DNA"/>
</dbReference>
<dbReference type="PANTHER" id="PTHR47328">
    <property type="match status" value="1"/>
</dbReference>
<dbReference type="AlphaFoldDB" id="A0A6L6J1N8"/>
<organism evidence="1 2">
    <name type="scientific">Paracoccus shanxieyensis</name>
    <dbReference type="NCBI Taxonomy" id="2675752"/>
    <lineage>
        <taxon>Bacteria</taxon>
        <taxon>Pseudomonadati</taxon>
        <taxon>Pseudomonadota</taxon>
        <taxon>Alphaproteobacteria</taxon>
        <taxon>Rhodobacterales</taxon>
        <taxon>Paracoccaceae</taxon>
        <taxon>Paracoccus</taxon>
    </lineage>
</organism>
<dbReference type="InterPro" id="IPR006175">
    <property type="entry name" value="YjgF/YER057c/UK114"/>
</dbReference>
<proteinExistence type="predicted"/>
<dbReference type="InterPro" id="IPR035959">
    <property type="entry name" value="RutC-like_sf"/>
</dbReference>
<evidence type="ECO:0000313" key="1">
    <source>
        <dbReference type="EMBL" id="MTH65190.1"/>
    </source>
</evidence>